<dbReference type="InterPro" id="IPR001910">
    <property type="entry name" value="Inosine/uridine_hydrolase_dom"/>
</dbReference>
<dbReference type="Pfam" id="PF01156">
    <property type="entry name" value="IU_nuc_hydro"/>
    <property type="match status" value="1"/>
</dbReference>
<comment type="caution">
    <text evidence="4">The sequence shown here is derived from an EMBL/GenBank/DDBJ whole genome shotgun (WGS) entry which is preliminary data.</text>
</comment>
<dbReference type="PANTHER" id="PTHR12304">
    <property type="entry name" value="INOSINE-URIDINE PREFERRING NUCLEOSIDE HYDROLASE"/>
    <property type="match status" value="1"/>
</dbReference>
<evidence type="ECO:0000256" key="1">
    <source>
        <dbReference type="ARBA" id="ARBA00022801"/>
    </source>
</evidence>
<proteinExistence type="predicted"/>
<dbReference type="InterPro" id="IPR036452">
    <property type="entry name" value="Ribo_hydro-like"/>
</dbReference>
<keyword evidence="1 4" id="KW-0378">Hydrolase</keyword>
<keyword evidence="2" id="KW-0326">Glycosidase</keyword>
<gene>
    <name evidence="4" type="ORF">GCM10008967_43460</name>
</gene>
<evidence type="ECO:0000313" key="5">
    <source>
        <dbReference type="Proteomes" id="UP001500782"/>
    </source>
</evidence>
<dbReference type="PANTHER" id="PTHR12304:SF4">
    <property type="entry name" value="URIDINE NUCLEOSIDASE"/>
    <property type="match status" value="1"/>
</dbReference>
<organism evidence="4 5">
    <name type="scientific">Bacillus carboniphilus</name>
    <dbReference type="NCBI Taxonomy" id="86663"/>
    <lineage>
        <taxon>Bacteria</taxon>
        <taxon>Bacillati</taxon>
        <taxon>Bacillota</taxon>
        <taxon>Bacilli</taxon>
        <taxon>Bacillales</taxon>
        <taxon>Bacillaceae</taxon>
        <taxon>Bacillus</taxon>
    </lineage>
</organism>
<evidence type="ECO:0000256" key="2">
    <source>
        <dbReference type="ARBA" id="ARBA00023295"/>
    </source>
</evidence>
<dbReference type="SUPFAM" id="SSF53590">
    <property type="entry name" value="Nucleoside hydrolase"/>
    <property type="match status" value="1"/>
</dbReference>
<dbReference type="RefSeq" id="WP_343804229.1">
    <property type="nucleotide sequence ID" value="NZ_BAAADJ010000064.1"/>
</dbReference>
<dbReference type="Proteomes" id="UP001500782">
    <property type="component" value="Unassembled WGS sequence"/>
</dbReference>
<dbReference type="Gene3D" id="3.90.245.10">
    <property type="entry name" value="Ribonucleoside hydrolase-like"/>
    <property type="match status" value="1"/>
</dbReference>
<keyword evidence="5" id="KW-1185">Reference proteome</keyword>
<dbReference type="EMBL" id="BAAADJ010000064">
    <property type="protein sequence ID" value="GAA0348444.1"/>
    <property type="molecule type" value="Genomic_DNA"/>
</dbReference>
<protein>
    <submittedName>
        <fullName evidence="4">Nucleoside hydrolase</fullName>
    </submittedName>
</protein>
<dbReference type="CDD" id="cd00455">
    <property type="entry name" value="nuc_hydro"/>
    <property type="match status" value="1"/>
</dbReference>
<name>A0ABN0WWB7_9BACI</name>
<evidence type="ECO:0000259" key="3">
    <source>
        <dbReference type="Pfam" id="PF01156"/>
    </source>
</evidence>
<accession>A0ABN0WWB7</accession>
<dbReference type="InterPro" id="IPR023186">
    <property type="entry name" value="IUNH"/>
</dbReference>
<evidence type="ECO:0000313" key="4">
    <source>
        <dbReference type="EMBL" id="GAA0348444.1"/>
    </source>
</evidence>
<dbReference type="GO" id="GO:0016787">
    <property type="term" value="F:hydrolase activity"/>
    <property type="evidence" value="ECO:0007669"/>
    <property type="project" value="UniProtKB-KW"/>
</dbReference>
<feature type="domain" description="Inosine/uridine-preferring nucleoside hydrolase" evidence="3">
    <location>
        <begin position="6"/>
        <end position="307"/>
    </location>
</feature>
<reference evidence="4 5" key="1">
    <citation type="journal article" date="2019" name="Int. J. Syst. Evol. Microbiol.">
        <title>The Global Catalogue of Microorganisms (GCM) 10K type strain sequencing project: providing services to taxonomists for standard genome sequencing and annotation.</title>
        <authorList>
            <consortium name="The Broad Institute Genomics Platform"/>
            <consortium name="The Broad Institute Genome Sequencing Center for Infectious Disease"/>
            <person name="Wu L."/>
            <person name="Ma J."/>
        </authorList>
    </citation>
    <scope>NUCLEOTIDE SEQUENCE [LARGE SCALE GENOMIC DNA]</scope>
    <source>
        <strain evidence="4 5">JCM 9731</strain>
    </source>
</reference>
<sequence>MGKKVLFFGDFGIDDVFAAIYAYFTEEIDIVGIVADYGNVPKNVALKNALYLQQLTGTMDIPLIGGAANPLTGVEPTFYPEVHGPQGLGPIVPGIELQQEFENFYEINTIIEKYRDEITIVNVGRLSALATVFILYPNLISSVKDIYVMGGAFLSPGNVTPVAEANIYSDPIAANIVINRSPIPLHIVPLDVTDYALLTPEMANQIQRVYENKKHELRKVFKPLFDFYYNFYSSNRIGIKGSPMHDAVVMWALREDSEINFMEIPTQVVISEGISFGQTIGDFREQKVKATYPVHRIAMSFNYDQFISDFYQTLTNV</sequence>